<dbReference type="PANTHER" id="PTHR34409">
    <property type="entry name" value="SET DOMAIN-CONTAINING PROTEIN"/>
    <property type="match status" value="1"/>
</dbReference>
<dbReference type="EMBL" id="KN818408">
    <property type="protein sequence ID" value="KIL56667.1"/>
    <property type="molecule type" value="Genomic_DNA"/>
</dbReference>
<protein>
    <recommendedName>
        <fullName evidence="3">DUF6818 domain-containing protein</fullName>
    </recommendedName>
</protein>
<feature type="non-terminal residue" evidence="4">
    <location>
        <position position="1"/>
    </location>
</feature>
<feature type="coiled-coil region" evidence="1">
    <location>
        <begin position="254"/>
        <end position="295"/>
    </location>
</feature>
<feature type="region of interest" description="Disordered" evidence="2">
    <location>
        <begin position="358"/>
        <end position="387"/>
    </location>
</feature>
<evidence type="ECO:0000256" key="1">
    <source>
        <dbReference type="SAM" id="Coils"/>
    </source>
</evidence>
<name>A0A0C2W6A1_AMAMK</name>
<keyword evidence="1" id="KW-0175">Coiled coil</keyword>
<feature type="compositionally biased region" description="Polar residues" evidence="2">
    <location>
        <begin position="13"/>
        <end position="25"/>
    </location>
</feature>
<feature type="domain" description="DUF6818" evidence="3">
    <location>
        <begin position="90"/>
        <end position="169"/>
    </location>
</feature>
<evidence type="ECO:0000259" key="3">
    <source>
        <dbReference type="Pfam" id="PF20681"/>
    </source>
</evidence>
<feature type="region of interest" description="Disordered" evidence="2">
    <location>
        <begin position="177"/>
        <end position="197"/>
    </location>
</feature>
<dbReference type="HOGENOM" id="CLU_714870_0_0_1"/>
<keyword evidence="5" id="KW-1185">Reference proteome</keyword>
<dbReference type="Proteomes" id="UP000054549">
    <property type="component" value="Unassembled WGS sequence"/>
</dbReference>
<dbReference type="OrthoDB" id="99432at2759"/>
<dbReference type="AlphaFoldDB" id="A0A0C2W6A1"/>
<feature type="compositionally biased region" description="Basic and acidic residues" evidence="2">
    <location>
        <begin position="187"/>
        <end position="197"/>
    </location>
</feature>
<proteinExistence type="predicted"/>
<dbReference type="InParanoid" id="A0A0C2W6A1"/>
<dbReference type="STRING" id="946122.A0A0C2W6A1"/>
<evidence type="ECO:0000313" key="5">
    <source>
        <dbReference type="Proteomes" id="UP000054549"/>
    </source>
</evidence>
<organism evidence="4 5">
    <name type="scientific">Amanita muscaria (strain Koide BX008)</name>
    <dbReference type="NCBI Taxonomy" id="946122"/>
    <lineage>
        <taxon>Eukaryota</taxon>
        <taxon>Fungi</taxon>
        <taxon>Dikarya</taxon>
        <taxon>Basidiomycota</taxon>
        <taxon>Agaricomycotina</taxon>
        <taxon>Agaricomycetes</taxon>
        <taxon>Agaricomycetidae</taxon>
        <taxon>Agaricales</taxon>
        <taxon>Pluteineae</taxon>
        <taxon>Amanitaceae</taxon>
        <taxon>Amanita</taxon>
    </lineage>
</organism>
<feature type="region of interest" description="Disordered" evidence="2">
    <location>
        <begin position="1"/>
        <end position="70"/>
    </location>
</feature>
<gene>
    <name evidence="4" type="ORF">M378DRAFT_89005</name>
</gene>
<dbReference type="PANTHER" id="PTHR34409:SF1">
    <property type="entry name" value="MYB-LIKE DOMAIN-CONTAINING PROTEIN"/>
    <property type="match status" value="1"/>
</dbReference>
<dbReference type="InterPro" id="IPR049203">
    <property type="entry name" value="DUF6818"/>
</dbReference>
<reference evidence="4 5" key="1">
    <citation type="submission" date="2014-04" db="EMBL/GenBank/DDBJ databases">
        <title>Evolutionary Origins and Diversification of the Mycorrhizal Mutualists.</title>
        <authorList>
            <consortium name="DOE Joint Genome Institute"/>
            <consortium name="Mycorrhizal Genomics Consortium"/>
            <person name="Kohler A."/>
            <person name="Kuo A."/>
            <person name="Nagy L.G."/>
            <person name="Floudas D."/>
            <person name="Copeland A."/>
            <person name="Barry K.W."/>
            <person name="Cichocki N."/>
            <person name="Veneault-Fourrey C."/>
            <person name="LaButti K."/>
            <person name="Lindquist E.A."/>
            <person name="Lipzen A."/>
            <person name="Lundell T."/>
            <person name="Morin E."/>
            <person name="Murat C."/>
            <person name="Riley R."/>
            <person name="Ohm R."/>
            <person name="Sun H."/>
            <person name="Tunlid A."/>
            <person name="Henrissat B."/>
            <person name="Grigoriev I.V."/>
            <person name="Hibbett D.S."/>
            <person name="Martin F."/>
        </authorList>
    </citation>
    <scope>NUCLEOTIDE SEQUENCE [LARGE SCALE GENOMIC DNA]</scope>
    <source>
        <strain evidence="4 5">Koide BX008</strain>
    </source>
</reference>
<dbReference type="Pfam" id="PF20681">
    <property type="entry name" value="DUF6818"/>
    <property type="match status" value="1"/>
</dbReference>
<accession>A0A0C2W6A1</accession>
<sequence>DLPPAHEIASRLSHPSSRLNQSTTRKYPKGRGKQVDKENERQAGTTKRKADGPPGDAPITKKLKGRTAGSGNYTDDDLVKLFDLLERYLPLGGKTWNEVSDCYNEWAKKEGRPVRQAKSLENKFKQLVKTTKPTGDAEIPWRVSKALEINDLMNEKAGTRDLDDDEIDDHDEVIELSNDEGDSDSQDPPKKEPTKVTIKTEKVPVARRLTTAPVRQRRNAGQDLLDSINNALSPEAQLLRSQNNASNTFQVSQLLSLNSRIRDLERSNEILRRDLAAAERRGDRLTLRLELLSSNASTIQPQQGRRSRESRRRRIVQRVEYPDGYSTQVYNCDDLTQNDIDTMNGLNDEAGTRRTVIHDSESEDNNLGENSESESEHPVCRAQSFEV</sequence>
<evidence type="ECO:0000256" key="2">
    <source>
        <dbReference type="SAM" id="MobiDB-lite"/>
    </source>
</evidence>
<evidence type="ECO:0000313" key="4">
    <source>
        <dbReference type="EMBL" id="KIL56667.1"/>
    </source>
</evidence>